<dbReference type="Gene3D" id="3.90.730.10">
    <property type="entry name" value="Ribonuclease T2-like"/>
    <property type="match status" value="1"/>
</dbReference>
<evidence type="ECO:0000313" key="3">
    <source>
        <dbReference type="EMBL" id="KAI5417159.1"/>
    </source>
</evidence>
<protein>
    <submittedName>
        <fullName evidence="3">Uncharacterized protein</fullName>
    </submittedName>
</protein>
<evidence type="ECO:0000313" key="4">
    <source>
        <dbReference type="Proteomes" id="UP001058974"/>
    </source>
</evidence>
<organism evidence="3 4">
    <name type="scientific">Pisum sativum</name>
    <name type="common">Garden pea</name>
    <name type="synonym">Lathyrus oleraceus</name>
    <dbReference type="NCBI Taxonomy" id="3888"/>
    <lineage>
        <taxon>Eukaryota</taxon>
        <taxon>Viridiplantae</taxon>
        <taxon>Streptophyta</taxon>
        <taxon>Embryophyta</taxon>
        <taxon>Tracheophyta</taxon>
        <taxon>Spermatophyta</taxon>
        <taxon>Magnoliopsida</taxon>
        <taxon>eudicotyledons</taxon>
        <taxon>Gunneridae</taxon>
        <taxon>Pentapetalae</taxon>
        <taxon>rosids</taxon>
        <taxon>fabids</taxon>
        <taxon>Fabales</taxon>
        <taxon>Fabaceae</taxon>
        <taxon>Papilionoideae</taxon>
        <taxon>50 kb inversion clade</taxon>
        <taxon>NPAAA clade</taxon>
        <taxon>Hologalegina</taxon>
        <taxon>IRL clade</taxon>
        <taxon>Fabeae</taxon>
        <taxon>Lathyrus</taxon>
    </lineage>
</organism>
<accession>A0A9D5ASE5</accession>
<dbReference type="SUPFAM" id="SSF55895">
    <property type="entry name" value="Ribonuclease Rh-like"/>
    <property type="match status" value="1"/>
</dbReference>
<comment type="caution">
    <text evidence="3">The sequence shown here is derived from an EMBL/GenBank/DDBJ whole genome shotgun (WGS) entry which is preliminary data.</text>
</comment>
<evidence type="ECO:0000256" key="2">
    <source>
        <dbReference type="RuleBase" id="RU004328"/>
    </source>
</evidence>
<sequence>MNGRNVELALNQALNNMIILKQLLKQNANLLDALTSAGIQADGNSYILRSIKEAIEKGVGFTRFIKCNVDSSEQIPLPNRIGMISKLLQFSR</sequence>
<dbReference type="AlphaFoldDB" id="A0A9D5ASE5"/>
<reference evidence="3 4" key="1">
    <citation type="journal article" date="2022" name="Nat. Genet.">
        <title>Improved pea reference genome and pan-genome highlight genomic features and evolutionary characteristics.</title>
        <authorList>
            <person name="Yang T."/>
            <person name="Liu R."/>
            <person name="Luo Y."/>
            <person name="Hu S."/>
            <person name="Wang D."/>
            <person name="Wang C."/>
            <person name="Pandey M.K."/>
            <person name="Ge S."/>
            <person name="Xu Q."/>
            <person name="Li N."/>
            <person name="Li G."/>
            <person name="Huang Y."/>
            <person name="Saxena R.K."/>
            <person name="Ji Y."/>
            <person name="Li M."/>
            <person name="Yan X."/>
            <person name="He Y."/>
            <person name="Liu Y."/>
            <person name="Wang X."/>
            <person name="Xiang C."/>
            <person name="Varshney R.K."/>
            <person name="Ding H."/>
            <person name="Gao S."/>
            <person name="Zong X."/>
        </authorList>
    </citation>
    <scope>NUCLEOTIDE SEQUENCE [LARGE SCALE GENOMIC DNA]</scope>
    <source>
        <strain evidence="3 4">cv. Zhongwan 6</strain>
    </source>
</reference>
<dbReference type="GO" id="GO:0003723">
    <property type="term" value="F:RNA binding"/>
    <property type="evidence" value="ECO:0007669"/>
    <property type="project" value="InterPro"/>
</dbReference>
<dbReference type="InterPro" id="IPR001568">
    <property type="entry name" value="RNase_T2-like"/>
</dbReference>
<dbReference type="InterPro" id="IPR036430">
    <property type="entry name" value="RNase_T2-like_sf"/>
</dbReference>
<proteinExistence type="inferred from homology"/>
<name>A0A9D5ASE5_PEA</name>
<keyword evidence="4" id="KW-1185">Reference proteome</keyword>
<dbReference type="Pfam" id="PF00445">
    <property type="entry name" value="Ribonuclease_T2"/>
    <property type="match status" value="1"/>
</dbReference>
<gene>
    <name evidence="3" type="ORF">KIW84_041959</name>
</gene>
<dbReference type="Gramene" id="Psat04G0195900-T1">
    <property type="protein sequence ID" value="KAI5417159.1"/>
    <property type="gene ID" value="KIW84_041959"/>
</dbReference>
<dbReference type="EMBL" id="JAMSHJ010000004">
    <property type="protein sequence ID" value="KAI5417159.1"/>
    <property type="molecule type" value="Genomic_DNA"/>
</dbReference>
<dbReference type="Proteomes" id="UP001058974">
    <property type="component" value="Chromosome 4"/>
</dbReference>
<comment type="similarity">
    <text evidence="1 2">Belongs to the RNase T2 family.</text>
</comment>
<dbReference type="GO" id="GO:0033897">
    <property type="term" value="F:ribonuclease T2 activity"/>
    <property type="evidence" value="ECO:0007669"/>
    <property type="project" value="InterPro"/>
</dbReference>
<evidence type="ECO:0000256" key="1">
    <source>
        <dbReference type="ARBA" id="ARBA00007469"/>
    </source>
</evidence>